<dbReference type="InterPro" id="IPR050360">
    <property type="entry name" value="MFS_Sugar_Transporters"/>
</dbReference>
<evidence type="ECO:0000256" key="7">
    <source>
        <dbReference type="RuleBase" id="RU003346"/>
    </source>
</evidence>
<evidence type="ECO:0000259" key="9">
    <source>
        <dbReference type="PROSITE" id="PS50850"/>
    </source>
</evidence>
<reference evidence="10" key="2">
    <citation type="submission" date="2020-02" db="EMBL/GenBank/DDBJ databases">
        <authorList>
            <person name="Gilchrist C.L.M."/>
            <person name="Chooi Y.-H."/>
        </authorList>
    </citation>
    <scope>NUCLEOTIDE SEQUENCE</scope>
    <source>
        <strain evidence="10">MST-FP2251</strain>
    </source>
</reference>
<dbReference type="PROSITE" id="PS50850">
    <property type="entry name" value="MFS"/>
    <property type="match status" value="1"/>
</dbReference>
<dbReference type="FunFam" id="1.20.1250.20:FF:000090">
    <property type="entry name" value="MFS sugar transporter, putative"/>
    <property type="match status" value="1"/>
</dbReference>
<dbReference type="Pfam" id="PF00083">
    <property type="entry name" value="Sugar_tr"/>
    <property type="match status" value="1"/>
</dbReference>
<dbReference type="InterPro" id="IPR005828">
    <property type="entry name" value="MFS_sugar_transport-like"/>
</dbReference>
<reference evidence="10" key="1">
    <citation type="journal article" date="2019" name="Beilstein J. Org. Chem.">
        <title>Nanangenines: drimane sesquiterpenoids as the dominant metabolite cohort of a novel Australian fungus, Aspergillus nanangensis.</title>
        <authorList>
            <person name="Lacey H.J."/>
            <person name="Gilchrist C.L.M."/>
            <person name="Crombie A."/>
            <person name="Kalaitzis J.A."/>
            <person name="Vuong D."/>
            <person name="Rutledge P.J."/>
            <person name="Turner P."/>
            <person name="Pitt J.I."/>
            <person name="Lacey E."/>
            <person name="Chooi Y.H."/>
            <person name="Piggott A.M."/>
        </authorList>
    </citation>
    <scope>NUCLEOTIDE SEQUENCE</scope>
    <source>
        <strain evidence="10">MST-FP2251</strain>
    </source>
</reference>
<comment type="caution">
    <text evidence="10">The sequence shown here is derived from an EMBL/GenBank/DDBJ whole genome shotgun (WGS) entry which is preliminary data.</text>
</comment>
<gene>
    <name evidence="10" type="ORF">FE257_001171</name>
</gene>
<evidence type="ECO:0000256" key="6">
    <source>
        <dbReference type="ARBA" id="ARBA00023136"/>
    </source>
</evidence>
<dbReference type="PANTHER" id="PTHR48022">
    <property type="entry name" value="PLASTIDIC GLUCOSE TRANSPORTER 4"/>
    <property type="match status" value="1"/>
</dbReference>
<feature type="transmembrane region" description="Helical" evidence="8">
    <location>
        <begin position="12"/>
        <end position="36"/>
    </location>
</feature>
<feature type="transmembrane region" description="Helical" evidence="8">
    <location>
        <begin position="269"/>
        <end position="292"/>
    </location>
</feature>
<feature type="transmembrane region" description="Helical" evidence="8">
    <location>
        <begin position="183"/>
        <end position="204"/>
    </location>
</feature>
<evidence type="ECO:0000256" key="1">
    <source>
        <dbReference type="ARBA" id="ARBA00004141"/>
    </source>
</evidence>
<feature type="transmembrane region" description="Helical" evidence="8">
    <location>
        <begin position="370"/>
        <end position="395"/>
    </location>
</feature>
<keyword evidence="11" id="KW-1185">Reference proteome</keyword>
<comment type="similarity">
    <text evidence="2 7">Belongs to the major facilitator superfamily. Sugar transporter (TC 2.A.1.1) family.</text>
</comment>
<evidence type="ECO:0000256" key="8">
    <source>
        <dbReference type="SAM" id="Phobius"/>
    </source>
</evidence>
<dbReference type="InterPro" id="IPR020846">
    <property type="entry name" value="MFS_dom"/>
</dbReference>
<dbReference type="PANTHER" id="PTHR48022:SF45">
    <property type="entry name" value="MAJOR FACILITATOR SUPERFAMILY (MFS) PROFILE DOMAIN-CONTAINING PROTEIN-RELATED"/>
    <property type="match status" value="1"/>
</dbReference>
<keyword evidence="4 8" id="KW-0812">Transmembrane</keyword>
<feature type="transmembrane region" description="Helical" evidence="8">
    <location>
        <begin position="95"/>
        <end position="115"/>
    </location>
</feature>
<keyword evidence="6 8" id="KW-0472">Membrane</keyword>
<dbReference type="GO" id="GO:0005351">
    <property type="term" value="F:carbohydrate:proton symporter activity"/>
    <property type="evidence" value="ECO:0007669"/>
    <property type="project" value="TreeGrafter"/>
</dbReference>
<evidence type="ECO:0000256" key="4">
    <source>
        <dbReference type="ARBA" id="ARBA00022692"/>
    </source>
</evidence>
<proteinExistence type="inferred from homology"/>
<dbReference type="NCBIfam" id="TIGR00879">
    <property type="entry name" value="SP"/>
    <property type="match status" value="1"/>
</dbReference>
<dbReference type="InterPro" id="IPR005829">
    <property type="entry name" value="Sugar_transporter_CS"/>
</dbReference>
<dbReference type="PROSITE" id="PS00216">
    <property type="entry name" value="SUGAR_TRANSPORT_1"/>
    <property type="match status" value="1"/>
</dbReference>
<dbReference type="PRINTS" id="PR00171">
    <property type="entry name" value="SUGRTRNSPORT"/>
</dbReference>
<evidence type="ECO:0000256" key="2">
    <source>
        <dbReference type="ARBA" id="ARBA00010992"/>
    </source>
</evidence>
<dbReference type="Proteomes" id="UP001194746">
    <property type="component" value="Unassembled WGS sequence"/>
</dbReference>
<feature type="transmembrane region" description="Helical" evidence="8">
    <location>
        <begin position="312"/>
        <end position="332"/>
    </location>
</feature>
<evidence type="ECO:0000313" key="11">
    <source>
        <dbReference type="Proteomes" id="UP001194746"/>
    </source>
</evidence>
<organism evidence="10 11">
    <name type="scientific">Aspergillus nanangensis</name>
    <dbReference type="NCBI Taxonomy" id="2582783"/>
    <lineage>
        <taxon>Eukaryota</taxon>
        <taxon>Fungi</taxon>
        <taxon>Dikarya</taxon>
        <taxon>Ascomycota</taxon>
        <taxon>Pezizomycotina</taxon>
        <taxon>Eurotiomycetes</taxon>
        <taxon>Eurotiomycetidae</taxon>
        <taxon>Eurotiales</taxon>
        <taxon>Aspergillaceae</taxon>
        <taxon>Aspergillus</taxon>
        <taxon>Aspergillus subgen. Circumdati</taxon>
    </lineage>
</organism>
<evidence type="ECO:0000256" key="5">
    <source>
        <dbReference type="ARBA" id="ARBA00022989"/>
    </source>
</evidence>
<feature type="transmembrane region" description="Helical" evidence="8">
    <location>
        <begin position="121"/>
        <end position="140"/>
    </location>
</feature>
<evidence type="ECO:0000313" key="10">
    <source>
        <dbReference type="EMBL" id="KAF9884828.1"/>
    </source>
</evidence>
<sequence>MDPAEWQHLLQTVFVVFPSFFLFGYNQVVVGALVSFKAFTKLFPELDTVHASGALESHRSVIQGVYVSSFTLGAAIGASSCSFIGDWLGRRKTVCVGAVLTLIGEALSCTSFGLLQLFIGRILTGMGVGIFSAMVPVWQSESSQAINRGRHVVIDGIFITSGYAVCYWVNFGFSRIQEHDVSWRVPLAIPAAFSFVLCFSVFFFPESPRWLVKVGRVDKATSELARIKRVNRDAEEIAREITAIEVSFESTASNASSFRDIFTMKDGKLFYRCMLCIGLQFWVQMTGAQVISTYSTTIFQQNLKLSDAVTRILAACAMTWKFLASFISLFTIDRFGRRVLFLTCGVGITMCMTCMAITSSFSNNNRGAAIASSFFIFLFNFFFPIGLLGPSYLYCTEVASSRLRAVMTSISTANNWLWNFLVQMATPIALSTIGYQYYIIYAIIGLTYVVSVYFLYPETMGQSLEKLEDLFQQDVSIPETVKIAKNLSGLPPDEELQSGQLKVKVEQIEQE</sequence>
<protein>
    <recommendedName>
        <fullName evidence="9">Major facilitator superfamily (MFS) profile domain-containing protein</fullName>
    </recommendedName>
</protein>
<dbReference type="EMBL" id="VCAU01000110">
    <property type="protein sequence ID" value="KAF9884828.1"/>
    <property type="molecule type" value="Genomic_DNA"/>
</dbReference>
<feature type="transmembrane region" description="Helical" evidence="8">
    <location>
        <begin position="416"/>
        <end position="433"/>
    </location>
</feature>
<keyword evidence="5 8" id="KW-1133">Transmembrane helix</keyword>
<dbReference type="InterPro" id="IPR036259">
    <property type="entry name" value="MFS_trans_sf"/>
</dbReference>
<dbReference type="AlphaFoldDB" id="A0AAD4CEL1"/>
<feature type="transmembrane region" description="Helical" evidence="8">
    <location>
        <begin position="339"/>
        <end position="358"/>
    </location>
</feature>
<feature type="transmembrane region" description="Helical" evidence="8">
    <location>
        <begin position="65"/>
        <end position="88"/>
    </location>
</feature>
<dbReference type="SUPFAM" id="SSF103473">
    <property type="entry name" value="MFS general substrate transporter"/>
    <property type="match status" value="1"/>
</dbReference>
<accession>A0AAD4CEL1</accession>
<dbReference type="InterPro" id="IPR003663">
    <property type="entry name" value="Sugar/inositol_transpt"/>
</dbReference>
<name>A0AAD4CEL1_ASPNN</name>
<feature type="transmembrane region" description="Helical" evidence="8">
    <location>
        <begin position="439"/>
        <end position="456"/>
    </location>
</feature>
<feature type="domain" description="Major facilitator superfamily (MFS) profile" evidence="9">
    <location>
        <begin position="12"/>
        <end position="460"/>
    </location>
</feature>
<comment type="subcellular location">
    <subcellularLocation>
        <location evidence="1">Membrane</location>
        <topology evidence="1">Multi-pass membrane protein</topology>
    </subcellularLocation>
</comment>
<dbReference type="GO" id="GO:0016020">
    <property type="term" value="C:membrane"/>
    <property type="evidence" value="ECO:0007669"/>
    <property type="project" value="UniProtKB-SubCell"/>
</dbReference>
<dbReference type="Gene3D" id="1.20.1250.20">
    <property type="entry name" value="MFS general substrate transporter like domains"/>
    <property type="match status" value="1"/>
</dbReference>
<feature type="transmembrane region" description="Helical" evidence="8">
    <location>
        <begin position="152"/>
        <end position="171"/>
    </location>
</feature>
<keyword evidence="3 7" id="KW-0813">Transport</keyword>
<evidence type="ECO:0000256" key="3">
    <source>
        <dbReference type="ARBA" id="ARBA00022448"/>
    </source>
</evidence>